<dbReference type="PANTHER" id="PTHR12708">
    <property type="entry name" value="DNA POLYMERASE EPSILON SUBUNIT B"/>
    <property type="match status" value="1"/>
</dbReference>
<dbReference type="InterPro" id="IPR024639">
    <property type="entry name" value="DNA_pol_e_bsu_N"/>
</dbReference>
<evidence type="ECO:0000256" key="1">
    <source>
        <dbReference type="ARBA" id="ARBA00004123"/>
    </source>
</evidence>
<reference evidence="9 10" key="1">
    <citation type="submission" date="2024-05" db="EMBL/GenBank/DDBJ databases">
        <title>Genetic variation in Jamaican populations of the coffee berry borer (Hypothenemus hampei).</title>
        <authorList>
            <person name="Errbii M."/>
            <person name="Myrie A."/>
        </authorList>
    </citation>
    <scope>NUCLEOTIDE SEQUENCE [LARGE SCALE GENOMIC DNA]</scope>
    <source>
        <strain evidence="9">JA-Hopewell-2020-01-JO</strain>
        <tissue evidence="9">Whole body</tissue>
    </source>
</reference>
<comment type="subcellular location">
    <subcellularLocation>
        <location evidence="1 6">Nucleus</location>
    </subcellularLocation>
</comment>
<dbReference type="PANTHER" id="PTHR12708:SF0">
    <property type="entry name" value="DNA POLYMERASE EPSILON SUBUNIT 2"/>
    <property type="match status" value="1"/>
</dbReference>
<feature type="domain" description="DNA polymerase alpha/delta/epsilon subunit B" evidence="7">
    <location>
        <begin position="284"/>
        <end position="484"/>
    </location>
</feature>
<evidence type="ECO:0000313" key="9">
    <source>
        <dbReference type="EMBL" id="KAL1487999.1"/>
    </source>
</evidence>
<accession>A0ABD1E2R5</accession>
<dbReference type="GO" id="GO:0006260">
    <property type="term" value="P:DNA replication"/>
    <property type="evidence" value="ECO:0007669"/>
    <property type="project" value="UniProtKB-KW"/>
</dbReference>
<proteinExistence type="inferred from homology"/>
<feature type="domain" description="DNA polymerase epsilon subunit B N-terminal" evidence="8">
    <location>
        <begin position="5"/>
        <end position="80"/>
    </location>
</feature>
<dbReference type="Gene3D" id="3.60.21.60">
    <property type="match status" value="1"/>
</dbReference>
<evidence type="ECO:0000256" key="6">
    <source>
        <dbReference type="PIRNR" id="PIRNR000799"/>
    </source>
</evidence>
<evidence type="ECO:0000259" key="8">
    <source>
        <dbReference type="Pfam" id="PF12213"/>
    </source>
</evidence>
<keyword evidence="4 6" id="KW-0238">DNA-binding</keyword>
<evidence type="ECO:0000259" key="7">
    <source>
        <dbReference type="Pfam" id="PF04042"/>
    </source>
</evidence>
<dbReference type="EMBL" id="JBDJPC010000016">
    <property type="protein sequence ID" value="KAL1487999.1"/>
    <property type="molecule type" value="Genomic_DNA"/>
</dbReference>
<dbReference type="Proteomes" id="UP001566132">
    <property type="component" value="Unassembled WGS sequence"/>
</dbReference>
<comment type="function">
    <text evidence="6">Participates in DNA repair and in chromosomal DNA replication.</text>
</comment>
<evidence type="ECO:0000256" key="3">
    <source>
        <dbReference type="ARBA" id="ARBA00022705"/>
    </source>
</evidence>
<comment type="caution">
    <text evidence="9">The sequence shown here is derived from an EMBL/GenBank/DDBJ whole genome shotgun (WGS) entry which is preliminary data.</text>
</comment>
<keyword evidence="10" id="KW-1185">Reference proteome</keyword>
<dbReference type="AlphaFoldDB" id="A0ABD1E2R5"/>
<dbReference type="InterPro" id="IPR016266">
    <property type="entry name" value="POLE2"/>
</dbReference>
<gene>
    <name evidence="9" type="ORF">ABEB36_015378</name>
</gene>
<dbReference type="InterPro" id="IPR007185">
    <property type="entry name" value="DNA_pol_a/d/e_bsu"/>
</dbReference>
<evidence type="ECO:0000256" key="4">
    <source>
        <dbReference type="ARBA" id="ARBA00023125"/>
    </source>
</evidence>
<evidence type="ECO:0000256" key="5">
    <source>
        <dbReference type="ARBA" id="ARBA00023242"/>
    </source>
</evidence>
<name>A0ABD1E2R5_HYPHA</name>
<dbReference type="GO" id="GO:0008622">
    <property type="term" value="C:epsilon DNA polymerase complex"/>
    <property type="evidence" value="ECO:0007669"/>
    <property type="project" value="UniProtKB-UniRule"/>
</dbReference>
<protein>
    <recommendedName>
        <fullName evidence="6">DNA polymerase epsilon subunit</fullName>
    </recommendedName>
    <alternativeName>
        <fullName evidence="6">DNA polymerase II subunit 2</fullName>
    </alternativeName>
</protein>
<sequence length="533" mass="60822">MANLEKLKKKLQNSLKLCGFNVRREFCSFLVEKFLDANVDLTSNTQFEETIKNISSILENQCSSGHSVEKEHIDQALEVCLRSGYNQNETICNVINAFDFPKLYFNQDRKIYLLDENKGKLLSGADVKAKLFIDRYCKVRQRTKRAFAQTMLKDEKHQLTLQTVDFLLTVSDATLDRTLILGALLQVSDGKFALEDLTGTIQLDLSHTKYHPGFYTEGSIVLVNGYYEDKMLHVSTMIMPTGEDYSTSRLSFGNLNYFGGPSTVPLKDSQRLQKYLSNDDKGMFVFISDLWLDHCQTFLKLEKLFDQMQSFVPPIAFVFLGNFTSESHGSDTLYEMKKQFKRLGELIAKYPLLVSSSQFIFVPGMDDPCTPHIVPRFALPNIVTQELKRAIPKAIFATNPCRFQYCTKEIVIFRADLLSKFLQRTLHQPHKEDIPKYITKTIIGQGHLCPLSLNDINVHWELDYCMSLYPLPDLIVIGDKCAAYKDNYKGCIVVNPGQFCTGDFGFKMYFPNNNIEEAIEDCAIDIAESDVNT</sequence>
<evidence type="ECO:0000256" key="2">
    <source>
        <dbReference type="ARBA" id="ARBA00009560"/>
    </source>
</evidence>
<dbReference type="Gene3D" id="1.10.8.60">
    <property type="match status" value="1"/>
</dbReference>
<dbReference type="GO" id="GO:0003677">
    <property type="term" value="F:DNA binding"/>
    <property type="evidence" value="ECO:0007669"/>
    <property type="project" value="UniProtKB-UniRule"/>
</dbReference>
<keyword evidence="5 6" id="KW-0539">Nucleus</keyword>
<comment type="similarity">
    <text evidence="2 6">Belongs to the DNA polymerase epsilon subunit B family.</text>
</comment>
<dbReference type="Pfam" id="PF04042">
    <property type="entry name" value="DNA_pol_E_B"/>
    <property type="match status" value="1"/>
</dbReference>
<dbReference type="PIRSF" id="PIRSF000799">
    <property type="entry name" value="DNA_pol_eps_2"/>
    <property type="match status" value="1"/>
</dbReference>
<dbReference type="Pfam" id="PF12213">
    <property type="entry name" value="Dpoe2NT"/>
    <property type="match status" value="1"/>
</dbReference>
<organism evidence="9 10">
    <name type="scientific">Hypothenemus hampei</name>
    <name type="common">Coffee berry borer</name>
    <dbReference type="NCBI Taxonomy" id="57062"/>
    <lineage>
        <taxon>Eukaryota</taxon>
        <taxon>Metazoa</taxon>
        <taxon>Ecdysozoa</taxon>
        <taxon>Arthropoda</taxon>
        <taxon>Hexapoda</taxon>
        <taxon>Insecta</taxon>
        <taxon>Pterygota</taxon>
        <taxon>Neoptera</taxon>
        <taxon>Endopterygota</taxon>
        <taxon>Coleoptera</taxon>
        <taxon>Polyphaga</taxon>
        <taxon>Cucujiformia</taxon>
        <taxon>Curculionidae</taxon>
        <taxon>Scolytinae</taxon>
        <taxon>Hypothenemus</taxon>
    </lineage>
</organism>
<evidence type="ECO:0000313" key="10">
    <source>
        <dbReference type="Proteomes" id="UP001566132"/>
    </source>
</evidence>
<keyword evidence="3 6" id="KW-0235">DNA replication</keyword>